<reference evidence="2" key="1">
    <citation type="submission" date="2022-07" db="EMBL/GenBank/DDBJ databases">
        <title>Genome Sequence of Leucocoprinus birnbaumii.</title>
        <authorList>
            <person name="Buettner E."/>
        </authorList>
    </citation>
    <scope>NUCLEOTIDE SEQUENCE</scope>
    <source>
        <strain evidence="2">VT141</strain>
    </source>
</reference>
<feature type="region of interest" description="Disordered" evidence="1">
    <location>
        <begin position="1145"/>
        <end position="1173"/>
    </location>
</feature>
<keyword evidence="3" id="KW-1185">Reference proteome</keyword>
<gene>
    <name evidence="2" type="ORF">NP233_g11288</name>
</gene>
<feature type="compositionally biased region" description="Polar residues" evidence="1">
    <location>
        <begin position="45"/>
        <end position="67"/>
    </location>
</feature>
<protein>
    <submittedName>
        <fullName evidence="2">Uncharacterized protein</fullName>
    </submittedName>
</protein>
<dbReference type="Pfam" id="PF18759">
    <property type="entry name" value="Plavaka"/>
    <property type="match status" value="1"/>
</dbReference>
<comment type="caution">
    <text evidence="2">The sequence shown here is derived from an EMBL/GenBank/DDBJ whole genome shotgun (WGS) entry which is preliminary data.</text>
</comment>
<feature type="compositionally biased region" description="Acidic residues" evidence="1">
    <location>
        <begin position="1157"/>
        <end position="1170"/>
    </location>
</feature>
<dbReference type="InterPro" id="IPR041078">
    <property type="entry name" value="Plavaka"/>
</dbReference>
<feature type="region of interest" description="Disordered" evidence="1">
    <location>
        <begin position="1187"/>
        <end position="1231"/>
    </location>
</feature>
<accession>A0AAD5VGU0</accession>
<evidence type="ECO:0000256" key="1">
    <source>
        <dbReference type="SAM" id="MobiDB-lite"/>
    </source>
</evidence>
<evidence type="ECO:0000313" key="2">
    <source>
        <dbReference type="EMBL" id="KAJ3559339.1"/>
    </source>
</evidence>
<name>A0AAD5VGU0_9AGAR</name>
<proteinExistence type="predicted"/>
<feature type="region of interest" description="Disordered" evidence="1">
    <location>
        <begin position="36"/>
        <end position="70"/>
    </location>
</feature>
<sequence>MAYICICGYDRANNNTALTKHKKRCDKAILKKKQKRALQALKGPQITSSGGDLSPVQATKASSSQAPPNAEALEQPTMDIEMATVQEPHIAQAPAPSSAAESSRPIRQRKIPRRFQDMVPSTSTPIFQIHAAENQPSLPQPPQVHLETPEPIPTDPPLQLHETEPNSFGLYRLYAHLPSANPEDACDPDDLSDSHNHHKALASQSQRWWTGLGAALNSAKDSFYAPFLNVTVYRLMNWFYSGSTTKSLADLDQLVSTVLLADDYDPAHLKGFSASCEGKRLDEVAGMAEKGSKEGPAAKGKWRVSSVELPVPVEGKEFADESQAPRLKVDGIHHCSLVEIIKTAFSDESARGFHYMPFKLFRKSNTQAEPERIYSELYNSDAFLEEHAKLQKQPRKLNCTLETAVAAIMLWSDSTHLADFGNASLWPIYCYFGNQSKYERAKPTAFAAHHLAYISTLPSTFQDWYSKVSEGASAPDALFTHLKRDLIHAIWSLILDPDFLEAYVHGIVVECADGIMRRLFPRFFTYAADYPEKILLATIRFLGGCPCPRCTIKKEHIAELGTAADRQRRSQECSDNHQRRFDINRVRELIFEGWGVASAAANRILKPLSLVPTRNAFSEKLSKFGFDYHKMFVPDFLHEFELGVWKAVFTHLIRLLYASGDGAIQELNRRYRAIPTFGQSTIRRFSEDASAMKKLAGRDFEDLLQCAIPAFDGLLPAPHNDIVLDLLFSLCRWHALGKLRLHTTSTLQALDQATTNLGSVLRKFKNSTCSFFRTTEVPRNTAARGRQSAAVNNPGEAATGASTRLLNLLTYKLHALGDYVATIIRFGTTDSYSTQIGELEHWRIKNFYVRTNKRASFVRQITKHERRERLIQAIQQTPGTNPFRYVISYVPFPEVSSRTSNVAVQKPRRSITCIIRPKAQDHLLSRLNGMDAYSVQNFSDHDRNALQFSRNRIYQHKYLRLNYTTYDMRRGQDSVNPRTHPDIMLLDGSTDFSAVDQPLQPYLYARVLGIFHADVQWHRPQADGHQGPWEGPRVWSSSMDFLWVRWFSSSGVTARNRLPQVNLQATGLIQTLLGQTHQLGKSIAQRPEDKGADWLRHFVNIFVDRDMFMRYEGGGVGHCRVVDAATRTFPSQDSEPIDEAQAASHDNLINGPGAGGDDLELDGDDGDDAVDNPRLRTIIDDYGYCYQPGNDSHDKGFDEAEIENHDDQWVEDGEESGQVLRPEDDGYGAYD</sequence>
<dbReference type="AlphaFoldDB" id="A0AAD5VGU0"/>
<feature type="compositionally biased region" description="Basic and acidic residues" evidence="1">
    <location>
        <begin position="1191"/>
        <end position="1208"/>
    </location>
</feature>
<dbReference type="EMBL" id="JANIEX010001317">
    <property type="protein sequence ID" value="KAJ3559339.1"/>
    <property type="molecule type" value="Genomic_DNA"/>
</dbReference>
<evidence type="ECO:0000313" key="3">
    <source>
        <dbReference type="Proteomes" id="UP001213000"/>
    </source>
</evidence>
<organism evidence="2 3">
    <name type="scientific">Leucocoprinus birnbaumii</name>
    <dbReference type="NCBI Taxonomy" id="56174"/>
    <lineage>
        <taxon>Eukaryota</taxon>
        <taxon>Fungi</taxon>
        <taxon>Dikarya</taxon>
        <taxon>Basidiomycota</taxon>
        <taxon>Agaricomycotina</taxon>
        <taxon>Agaricomycetes</taxon>
        <taxon>Agaricomycetidae</taxon>
        <taxon>Agaricales</taxon>
        <taxon>Agaricineae</taxon>
        <taxon>Agaricaceae</taxon>
        <taxon>Leucocoprinus</taxon>
    </lineage>
</organism>
<dbReference type="Proteomes" id="UP001213000">
    <property type="component" value="Unassembled WGS sequence"/>
</dbReference>